<reference evidence="1 2" key="1">
    <citation type="submission" date="2018-08" db="EMBL/GenBank/DDBJ databases">
        <title>A genome reference for cultivated species of the human gut microbiota.</title>
        <authorList>
            <person name="Zou Y."/>
            <person name="Xue W."/>
            <person name="Luo G."/>
        </authorList>
    </citation>
    <scope>NUCLEOTIDE SEQUENCE [LARGE SCALE GENOMIC DNA]</scope>
    <source>
        <strain evidence="1 2">OF01-1</strain>
    </source>
</reference>
<evidence type="ECO:0000313" key="1">
    <source>
        <dbReference type="EMBL" id="RGY68842.1"/>
    </source>
</evidence>
<dbReference type="Proteomes" id="UP000284614">
    <property type="component" value="Unassembled WGS sequence"/>
</dbReference>
<gene>
    <name evidence="1" type="ORF">DXA27_10960</name>
</gene>
<protein>
    <submittedName>
        <fullName evidence="1">Uncharacterized protein</fullName>
    </submittedName>
</protein>
<comment type="caution">
    <text evidence="1">The sequence shown here is derived from an EMBL/GenBank/DDBJ whole genome shotgun (WGS) entry which is preliminary data.</text>
</comment>
<dbReference type="RefSeq" id="WP_005819338.1">
    <property type="nucleotide sequence ID" value="NZ_CP131534.1"/>
</dbReference>
<accession>A0A413JZK0</accession>
<dbReference type="EMBL" id="QSDG01000008">
    <property type="protein sequence ID" value="RGY68842.1"/>
    <property type="molecule type" value="Genomic_DNA"/>
</dbReference>
<name>A0A413JZK0_BACFG</name>
<proteinExistence type="predicted"/>
<sequence>MKKNVMVLLLLIYPVICFAQDDIKLGLYLRGKAGEISMIPPSAFADGKNNLDLIGWEKPSISLSLRSTESKTVTDNQRPEFFFFFIDETKDRMLNAKEVGMMIRNYPFIYGITPNDFILVRLFRTNKNRALRLEKEKVLSGSRYRAFNIDTIPFTAIPMQNNAFKVIVDSDIPYGEYGFLYKGDVPYERIIYDFCINRK</sequence>
<dbReference type="AlphaFoldDB" id="A0A413JZK0"/>
<evidence type="ECO:0000313" key="2">
    <source>
        <dbReference type="Proteomes" id="UP000284614"/>
    </source>
</evidence>
<organism evidence="1 2">
    <name type="scientific">Bacteroides fragilis</name>
    <dbReference type="NCBI Taxonomy" id="817"/>
    <lineage>
        <taxon>Bacteria</taxon>
        <taxon>Pseudomonadati</taxon>
        <taxon>Bacteroidota</taxon>
        <taxon>Bacteroidia</taxon>
        <taxon>Bacteroidales</taxon>
        <taxon>Bacteroidaceae</taxon>
        <taxon>Bacteroides</taxon>
    </lineage>
</organism>